<sequence length="432" mass="47916">MSHTRLTASSSSNFRLIFDDALKAYKKRAKKDLLSHPLATQLQACDSPASILALLHNQVQDFNQSRNNDERLFKWLDPMVNVLYALSATLGEGVGLVFSPAKVIFAGVGVLLLAAKDVRASQDTLVDIFERIECFFRRLETYTEVPVTPEMTDIIIQIMVEVLSILGIATSEMKDGRMRKYAKKLVGRTDLEDALHRLDKLTQEEARMATTEVLKVTHTVDKNVRGVSENMVTIDHRVDSVDDRVAGVREKVDSIDNKVANVDNTVVGIDGKMGAIGESVAGIDRSLKGIDTRVAGVHDSVRAVDEKVTIIIDDGNKAKQVIQQTVNDLDQITNCEKAFINGYPHRTHLQTTTLRMELITKERQPGSSKEASLRSGRQVVHYFGSTENLARARAFSVPRSSKIFGSCVRLDKLQWLISTLTFGISTNNTCVT</sequence>
<accession>A0ACC0TZZ1</accession>
<proteinExistence type="predicted"/>
<evidence type="ECO:0000313" key="2">
    <source>
        <dbReference type="Proteomes" id="UP001207468"/>
    </source>
</evidence>
<gene>
    <name evidence="1" type="ORF">F5148DRAFT_448005</name>
</gene>
<protein>
    <submittedName>
        <fullName evidence="1">Uncharacterized protein</fullName>
    </submittedName>
</protein>
<reference evidence="1" key="1">
    <citation type="submission" date="2021-03" db="EMBL/GenBank/DDBJ databases">
        <title>Evolutionary priming and transition to the ectomycorrhizal habit in an iconic lineage of mushroom-forming fungi: is preadaptation a requirement?</title>
        <authorList>
            <consortium name="DOE Joint Genome Institute"/>
            <person name="Looney B.P."/>
            <person name="Miyauchi S."/>
            <person name="Morin E."/>
            <person name="Drula E."/>
            <person name="Courty P.E."/>
            <person name="Chicoki N."/>
            <person name="Fauchery L."/>
            <person name="Kohler A."/>
            <person name="Kuo A."/>
            <person name="LaButti K."/>
            <person name="Pangilinan J."/>
            <person name="Lipzen A."/>
            <person name="Riley R."/>
            <person name="Andreopoulos W."/>
            <person name="He G."/>
            <person name="Johnson J."/>
            <person name="Barry K.W."/>
            <person name="Grigoriev I.V."/>
            <person name="Nagy L."/>
            <person name="Hibbett D."/>
            <person name="Henrissat B."/>
            <person name="Matheny P.B."/>
            <person name="Labbe J."/>
            <person name="Martin A.F."/>
        </authorList>
    </citation>
    <scope>NUCLEOTIDE SEQUENCE</scope>
    <source>
        <strain evidence="1">BPL698</strain>
    </source>
</reference>
<dbReference type="Proteomes" id="UP001207468">
    <property type="component" value="Unassembled WGS sequence"/>
</dbReference>
<dbReference type="EMBL" id="JAGFNK010000284">
    <property type="protein sequence ID" value="KAI9454093.1"/>
    <property type="molecule type" value="Genomic_DNA"/>
</dbReference>
<comment type="caution">
    <text evidence="1">The sequence shown here is derived from an EMBL/GenBank/DDBJ whole genome shotgun (WGS) entry which is preliminary data.</text>
</comment>
<keyword evidence="2" id="KW-1185">Reference proteome</keyword>
<name>A0ACC0TZZ1_9AGAM</name>
<evidence type="ECO:0000313" key="1">
    <source>
        <dbReference type="EMBL" id="KAI9454093.1"/>
    </source>
</evidence>
<organism evidence="1 2">
    <name type="scientific">Russula earlei</name>
    <dbReference type="NCBI Taxonomy" id="71964"/>
    <lineage>
        <taxon>Eukaryota</taxon>
        <taxon>Fungi</taxon>
        <taxon>Dikarya</taxon>
        <taxon>Basidiomycota</taxon>
        <taxon>Agaricomycotina</taxon>
        <taxon>Agaricomycetes</taxon>
        <taxon>Russulales</taxon>
        <taxon>Russulaceae</taxon>
        <taxon>Russula</taxon>
    </lineage>
</organism>